<dbReference type="EMBL" id="CAJJDO010000084">
    <property type="protein sequence ID" value="CAD8185240.1"/>
    <property type="molecule type" value="Genomic_DNA"/>
</dbReference>
<dbReference type="Proteomes" id="UP000689195">
    <property type="component" value="Unassembled WGS sequence"/>
</dbReference>
<organism evidence="1 2">
    <name type="scientific">Paramecium pentaurelia</name>
    <dbReference type="NCBI Taxonomy" id="43138"/>
    <lineage>
        <taxon>Eukaryota</taxon>
        <taxon>Sar</taxon>
        <taxon>Alveolata</taxon>
        <taxon>Ciliophora</taxon>
        <taxon>Intramacronucleata</taxon>
        <taxon>Oligohymenophorea</taxon>
        <taxon>Peniculida</taxon>
        <taxon>Parameciidae</taxon>
        <taxon>Paramecium</taxon>
    </lineage>
</organism>
<evidence type="ECO:0000313" key="2">
    <source>
        <dbReference type="Proteomes" id="UP000689195"/>
    </source>
</evidence>
<dbReference type="AlphaFoldDB" id="A0A8S1W7K6"/>
<comment type="caution">
    <text evidence="1">The sequence shown here is derived from an EMBL/GenBank/DDBJ whole genome shotgun (WGS) entry which is preliminary data.</text>
</comment>
<protein>
    <submittedName>
        <fullName evidence="1">Uncharacterized protein</fullName>
    </submittedName>
</protein>
<evidence type="ECO:0000313" key="1">
    <source>
        <dbReference type="EMBL" id="CAD8185240.1"/>
    </source>
</evidence>
<sequence>MTIQQYILSLFSNLNLNQGNIILLSTLQQILHLIQQGLMILRLQSIQTWKRYIIMLEFQNSLNMIKVPNWMFNIIGLFFDDCNFHIFPEKRNRNMNNLKNLAT</sequence>
<proteinExistence type="predicted"/>
<keyword evidence="2" id="KW-1185">Reference proteome</keyword>
<name>A0A8S1W7K6_9CILI</name>
<accession>A0A8S1W7K6</accession>
<reference evidence="1" key="1">
    <citation type="submission" date="2021-01" db="EMBL/GenBank/DDBJ databases">
        <authorList>
            <consortium name="Genoscope - CEA"/>
            <person name="William W."/>
        </authorList>
    </citation>
    <scope>NUCLEOTIDE SEQUENCE</scope>
</reference>
<gene>
    <name evidence="1" type="ORF">PPENT_87.1.T0840241</name>
</gene>